<evidence type="ECO:0000313" key="5">
    <source>
        <dbReference type="Proteomes" id="UP001377567"/>
    </source>
</evidence>
<proteinExistence type="predicted"/>
<evidence type="ECO:0000313" key="4">
    <source>
        <dbReference type="EMBL" id="GMM55668.1"/>
    </source>
</evidence>
<dbReference type="EMBL" id="BTGD01000005">
    <property type="protein sequence ID" value="GMM55668.1"/>
    <property type="molecule type" value="Genomic_DNA"/>
</dbReference>
<sequence length="401" mass="45908">MTEKYRKFRNITSNKLSKNWIFYHPADWEMWAAAMSSVHRLLVYVLWLSHMGNGAAAKSRSLQVRAAKKHNTTEQLSQDSDVSFPDYVYNRLLYFSKACGVSSCISGGRVQRDKSLYEGGCPATIEFCHNEEINPTVRYTRIALVLQAEKGELGTGYVMVDHDSEVITMTFRSSTTTQDWMSNLMALPIDYSPVCEKEYRRMIKEGEIKECVGCKMHRGFHRFTETLGRSFLRKIEGILEAYPEFQVVSVGHSLGAALAVIAGIELRLRGYQPLVLAYAPPRIFNNNMKDWVDDLFGTAAIHESIMEAGEVDLDHGYFRIVHKQDYVPSMPPFYHIAGLEIFINKGKLPHLASDLEYIGPNEDILTKYGMKRIFTRKRFEKLTHTYQHREYFIDLGGCSGF</sequence>
<gene>
    <name evidence="4" type="ORF">DAKH74_022840</name>
</gene>
<dbReference type="SUPFAM" id="SSF53474">
    <property type="entry name" value="alpha/beta-Hydrolases"/>
    <property type="match status" value="1"/>
</dbReference>
<dbReference type="GO" id="GO:0006629">
    <property type="term" value="P:lipid metabolic process"/>
    <property type="evidence" value="ECO:0007669"/>
    <property type="project" value="InterPro"/>
</dbReference>
<reference evidence="4 5" key="1">
    <citation type="journal article" date="2023" name="Elife">
        <title>Identification of key yeast species and microbe-microbe interactions impacting larval growth of Drosophila in the wild.</title>
        <authorList>
            <person name="Mure A."/>
            <person name="Sugiura Y."/>
            <person name="Maeda R."/>
            <person name="Honda K."/>
            <person name="Sakurai N."/>
            <person name="Takahashi Y."/>
            <person name="Watada M."/>
            <person name="Katoh T."/>
            <person name="Gotoh A."/>
            <person name="Gotoh Y."/>
            <person name="Taniguchi I."/>
            <person name="Nakamura K."/>
            <person name="Hayashi T."/>
            <person name="Katayama T."/>
            <person name="Uemura T."/>
            <person name="Hattori Y."/>
        </authorList>
    </citation>
    <scope>NUCLEOTIDE SEQUENCE [LARGE SCALE GENOMIC DNA]</scope>
    <source>
        <strain evidence="4 5">KH-74</strain>
    </source>
</reference>
<evidence type="ECO:0000259" key="3">
    <source>
        <dbReference type="Pfam" id="PF01764"/>
    </source>
</evidence>
<dbReference type="Pfam" id="PF01764">
    <property type="entry name" value="Lipase_3"/>
    <property type="match status" value="1"/>
</dbReference>
<dbReference type="InterPro" id="IPR029058">
    <property type="entry name" value="AB_hydrolase_fold"/>
</dbReference>
<dbReference type="PANTHER" id="PTHR46640">
    <property type="entry name" value="TRIACYLGLYCEROL LIPASE, PUTATIVE (AFU_ORTHOLOGUE AFUA_6G06510)-RELATED"/>
    <property type="match status" value="1"/>
</dbReference>
<evidence type="ECO:0000256" key="2">
    <source>
        <dbReference type="ARBA" id="ARBA00022801"/>
    </source>
</evidence>
<accession>A0AAV5RW44</accession>
<dbReference type="CDD" id="cd00519">
    <property type="entry name" value="Lipase_3"/>
    <property type="match status" value="1"/>
</dbReference>
<protein>
    <recommendedName>
        <fullName evidence="1">triacylglycerol lipase</fullName>
        <ecNumber evidence="1">3.1.1.3</ecNumber>
    </recommendedName>
</protein>
<dbReference type="Proteomes" id="UP001377567">
    <property type="component" value="Unassembled WGS sequence"/>
</dbReference>
<dbReference type="InterPro" id="IPR051299">
    <property type="entry name" value="AB_hydrolase_lip/est"/>
</dbReference>
<evidence type="ECO:0000256" key="1">
    <source>
        <dbReference type="ARBA" id="ARBA00013279"/>
    </source>
</evidence>
<keyword evidence="5" id="KW-1185">Reference proteome</keyword>
<comment type="caution">
    <text evidence="4">The sequence shown here is derived from an EMBL/GenBank/DDBJ whole genome shotgun (WGS) entry which is preliminary data.</text>
</comment>
<dbReference type="GO" id="GO:0004806">
    <property type="term" value="F:triacylglycerol lipase activity"/>
    <property type="evidence" value="ECO:0007669"/>
    <property type="project" value="UniProtKB-EC"/>
</dbReference>
<dbReference type="InterPro" id="IPR002921">
    <property type="entry name" value="Fungal_lipase-type"/>
</dbReference>
<dbReference type="PANTHER" id="PTHR46640:SF3">
    <property type="entry name" value="LIPASE LIH1-RELATED"/>
    <property type="match status" value="1"/>
</dbReference>
<organism evidence="4 5">
    <name type="scientific">Maudiozyma humilis</name>
    <name type="common">Sour dough yeast</name>
    <name type="synonym">Kazachstania humilis</name>
    <dbReference type="NCBI Taxonomy" id="51915"/>
    <lineage>
        <taxon>Eukaryota</taxon>
        <taxon>Fungi</taxon>
        <taxon>Dikarya</taxon>
        <taxon>Ascomycota</taxon>
        <taxon>Saccharomycotina</taxon>
        <taxon>Saccharomycetes</taxon>
        <taxon>Saccharomycetales</taxon>
        <taxon>Saccharomycetaceae</taxon>
        <taxon>Maudiozyma</taxon>
    </lineage>
</organism>
<name>A0AAV5RW44_MAUHU</name>
<keyword evidence="2" id="KW-0378">Hydrolase</keyword>
<feature type="domain" description="Fungal lipase-type" evidence="3">
    <location>
        <begin position="169"/>
        <end position="333"/>
    </location>
</feature>
<dbReference type="AlphaFoldDB" id="A0AAV5RW44"/>
<dbReference type="Gene3D" id="3.40.50.1820">
    <property type="entry name" value="alpha/beta hydrolase"/>
    <property type="match status" value="1"/>
</dbReference>
<dbReference type="EC" id="3.1.1.3" evidence="1"/>